<comment type="caution">
    <text evidence="1">The sequence shown here is derived from an EMBL/GenBank/DDBJ whole genome shotgun (WGS) entry which is preliminary data.</text>
</comment>
<evidence type="ECO:0000313" key="2">
    <source>
        <dbReference type="Proteomes" id="UP001145021"/>
    </source>
</evidence>
<dbReference type="Proteomes" id="UP001145021">
    <property type="component" value="Unassembled WGS sequence"/>
</dbReference>
<evidence type="ECO:0000313" key="1">
    <source>
        <dbReference type="EMBL" id="KAJ1647044.1"/>
    </source>
</evidence>
<dbReference type="EMBL" id="JANBOH010000040">
    <property type="protein sequence ID" value="KAJ1647044.1"/>
    <property type="molecule type" value="Genomic_DNA"/>
</dbReference>
<dbReference type="GO" id="GO:0043248">
    <property type="term" value="P:proteasome assembly"/>
    <property type="evidence" value="ECO:0007669"/>
    <property type="project" value="InterPro"/>
</dbReference>
<dbReference type="AlphaFoldDB" id="A0A9W8CJW5"/>
<reference evidence="1" key="1">
    <citation type="submission" date="2022-07" db="EMBL/GenBank/DDBJ databases">
        <title>Phylogenomic reconstructions and comparative analyses of Kickxellomycotina fungi.</title>
        <authorList>
            <person name="Reynolds N.K."/>
            <person name="Stajich J.E."/>
            <person name="Barry K."/>
            <person name="Grigoriev I.V."/>
            <person name="Crous P."/>
            <person name="Smith M.E."/>
        </authorList>
    </citation>
    <scope>NUCLEOTIDE SEQUENCE</scope>
    <source>
        <strain evidence="1">NBRC 105413</strain>
    </source>
</reference>
<gene>
    <name evidence="1" type="ORF">LPJ64_001508</name>
</gene>
<organism evidence="1 2">
    <name type="scientific">Coemansia asiatica</name>
    <dbReference type="NCBI Taxonomy" id="1052880"/>
    <lineage>
        <taxon>Eukaryota</taxon>
        <taxon>Fungi</taxon>
        <taxon>Fungi incertae sedis</taxon>
        <taxon>Zoopagomycota</taxon>
        <taxon>Kickxellomycotina</taxon>
        <taxon>Kickxellomycetes</taxon>
        <taxon>Kickxellales</taxon>
        <taxon>Kickxellaceae</taxon>
        <taxon>Coemansia</taxon>
    </lineage>
</organism>
<keyword evidence="2" id="KW-1185">Reference proteome</keyword>
<name>A0A9W8CJW5_9FUNG</name>
<sequence length="201" mass="21327">MSLSSSAVSTCERKVPVVVAAEPRFSIRQATYAINPLTAAATRLPEHQQLSDSEHMRLGATIEGTSYISILVMSHGNQGMVWVWARVSSMPPSPRNKSALSNLVLAMPPRAAHHSGRASATYLVGGDADDPTADVARRLTARFKRPIFVSLSNVNGASAAVVNGSVMAMMSLDGPATSPAERLAVLERCLLAELKSTLTSE</sequence>
<dbReference type="Pfam" id="PF16093">
    <property type="entry name" value="PAC4"/>
    <property type="match status" value="1"/>
</dbReference>
<accession>A0A9W8CJW5</accession>
<dbReference type="InterPro" id="IPR032157">
    <property type="entry name" value="PAC4"/>
</dbReference>
<protein>
    <submittedName>
        <fullName evidence="1">Uncharacterized protein</fullName>
    </submittedName>
</protein>
<proteinExistence type="predicted"/>